<dbReference type="GO" id="GO:0003995">
    <property type="term" value="F:acyl-CoA dehydrogenase activity"/>
    <property type="evidence" value="ECO:0007669"/>
    <property type="project" value="TreeGrafter"/>
</dbReference>
<dbReference type="GO" id="GO:0033539">
    <property type="term" value="P:fatty acid beta-oxidation using acyl-CoA dehydrogenase"/>
    <property type="evidence" value="ECO:0007669"/>
    <property type="project" value="TreeGrafter"/>
</dbReference>
<dbReference type="InterPro" id="IPR037069">
    <property type="entry name" value="AcylCoA_DH/ox_N_sf"/>
</dbReference>
<dbReference type="Gene3D" id="1.10.540.10">
    <property type="entry name" value="Acyl-CoA dehydrogenase/oxidase, N-terminal domain"/>
    <property type="match status" value="1"/>
</dbReference>
<name>A0A329NUS2_9LACT</name>
<protein>
    <submittedName>
        <fullName evidence="3">Acyl-CoA dehydrogenase</fullName>
    </submittedName>
</protein>
<dbReference type="InterPro" id="IPR009100">
    <property type="entry name" value="AcylCoA_DH/oxidase_NM_dom_sf"/>
</dbReference>
<dbReference type="Proteomes" id="UP000251923">
    <property type="component" value="Unassembled WGS sequence"/>
</dbReference>
<evidence type="ECO:0000259" key="2">
    <source>
        <dbReference type="Pfam" id="PF02771"/>
    </source>
</evidence>
<feature type="domain" description="Acyl-CoA dehydrogenase/oxidase N-terminal" evidence="2">
    <location>
        <begin position="18"/>
        <end position="129"/>
    </location>
</feature>
<comment type="caution">
    <text evidence="3">The sequence shown here is derived from an EMBL/GenBank/DDBJ whole genome shotgun (WGS) entry which is preliminary data.</text>
</comment>
<dbReference type="SUPFAM" id="SSF56645">
    <property type="entry name" value="Acyl-CoA dehydrogenase NM domain-like"/>
    <property type="match status" value="1"/>
</dbReference>
<dbReference type="EMBL" id="QMHM01000074">
    <property type="protein sequence ID" value="RAV76143.1"/>
    <property type="molecule type" value="Genomic_DNA"/>
</dbReference>
<proteinExistence type="predicted"/>
<accession>A0A329NUS2</accession>
<dbReference type="GO" id="GO:0005737">
    <property type="term" value="C:cytoplasm"/>
    <property type="evidence" value="ECO:0007669"/>
    <property type="project" value="TreeGrafter"/>
</dbReference>
<sequence length="144" mass="16054">MAWDFETDPEFQKDLDWIAEFIRTEVEPLDHVLGSPYDVTNPNNIKLVRPLQAKVKARKLWACHLGPELGGQGYGQVKLALMNEILGRSHFGPTVFGCQAPDTGNAEILAHYGTPEQKKKYLQPLLDNEIVSCFSMTEPQGGAD</sequence>
<evidence type="ECO:0000313" key="3">
    <source>
        <dbReference type="EMBL" id="RAV76143.1"/>
    </source>
</evidence>
<organism evidence="3 4">
    <name type="scientific">Aerococcus urinae</name>
    <dbReference type="NCBI Taxonomy" id="1376"/>
    <lineage>
        <taxon>Bacteria</taxon>
        <taxon>Bacillati</taxon>
        <taxon>Bacillota</taxon>
        <taxon>Bacilli</taxon>
        <taxon>Lactobacillales</taxon>
        <taxon>Aerococcaceae</taxon>
        <taxon>Aerococcus</taxon>
    </lineage>
</organism>
<reference evidence="3 4" key="1">
    <citation type="submission" date="2018-04" db="EMBL/GenBank/DDBJ databases">
        <title>Aerococcus urinae genomes.</title>
        <authorList>
            <person name="Hilt E."/>
            <person name="Gilbert N.M."/>
            <person name="Thomas-White K."/>
            <person name="Putonti C."/>
            <person name="Lewis A.L."/>
            <person name="Visck K.L."/>
            <person name="Wolfe A.J."/>
        </authorList>
    </citation>
    <scope>NUCLEOTIDE SEQUENCE [LARGE SCALE GENOMIC DNA]</scope>
    <source>
        <strain evidence="3 4">UMB7480</strain>
    </source>
</reference>
<evidence type="ECO:0000256" key="1">
    <source>
        <dbReference type="ARBA" id="ARBA00023002"/>
    </source>
</evidence>
<gene>
    <name evidence="3" type="ORF">DBT54_09955</name>
</gene>
<dbReference type="InterPro" id="IPR013786">
    <property type="entry name" value="AcylCoA_DH/ox_N"/>
</dbReference>
<dbReference type="Pfam" id="PF02771">
    <property type="entry name" value="Acyl-CoA_dh_N"/>
    <property type="match status" value="1"/>
</dbReference>
<feature type="non-terminal residue" evidence="3">
    <location>
        <position position="144"/>
    </location>
</feature>
<evidence type="ECO:0000313" key="4">
    <source>
        <dbReference type="Proteomes" id="UP000251923"/>
    </source>
</evidence>
<dbReference type="GO" id="GO:0050660">
    <property type="term" value="F:flavin adenine dinucleotide binding"/>
    <property type="evidence" value="ECO:0007669"/>
    <property type="project" value="InterPro"/>
</dbReference>
<dbReference type="InterPro" id="IPR050741">
    <property type="entry name" value="Acyl-CoA_dehydrogenase"/>
</dbReference>
<dbReference type="AlphaFoldDB" id="A0A329NUS2"/>
<dbReference type="PANTHER" id="PTHR48083:SF13">
    <property type="entry name" value="ACYL-COA DEHYDROGENASE FAMILY MEMBER 11"/>
    <property type="match status" value="1"/>
</dbReference>
<dbReference type="PANTHER" id="PTHR48083">
    <property type="entry name" value="MEDIUM-CHAIN SPECIFIC ACYL-COA DEHYDROGENASE, MITOCHONDRIAL-RELATED"/>
    <property type="match status" value="1"/>
</dbReference>
<keyword evidence="1" id="KW-0560">Oxidoreductase</keyword>